<organism evidence="1">
    <name type="scientific">bioreactor metagenome</name>
    <dbReference type="NCBI Taxonomy" id="1076179"/>
    <lineage>
        <taxon>unclassified sequences</taxon>
        <taxon>metagenomes</taxon>
        <taxon>ecological metagenomes</taxon>
    </lineage>
</organism>
<dbReference type="PANTHER" id="PTHR36849">
    <property type="entry name" value="CYTOPLASMIC PROTEIN-RELATED"/>
    <property type="match status" value="1"/>
</dbReference>
<evidence type="ECO:0000313" key="1">
    <source>
        <dbReference type="EMBL" id="MPL71010.1"/>
    </source>
</evidence>
<reference evidence="1" key="1">
    <citation type="submission" date="2019-08" db="EMBL/GenBank/DDBJ databases">
        <authorList>
            <person name="Kucharzyk K."/>
            <person name="Murdoch R.W."/>
            <person name="Higgins S."/>
            <person name="Loffler F."/>
        </authorList>
    </citation>
    <scope>NUCLEOTIDE SEQUENCE</scope>
</reference>
<comment type="caution">
    <text evidence="1">The sequence shown here is derived from an EMBL/GenBank/DDBJ whole genome shotgun (WGS) entry which is preliminary data.</text>
</comment>
<proteinExistence type="predicted"/>
<dbReference type="EMBL" id="VSSQ01000056">
    <property type="protein sequence ID" value="MPL71010.1"/>
    <property type="molecule type" value="Genomic_DNA"/>
</dbReference>
<sequence>MSPHPDRVNAMNIILRRLYAHDAEPTGIRVLVDRLWPRGISKSAALWDVWLKDIAPSDNLRKWFAHDEAKWPEFKERYFAELDAAPAAVAQLQTILRQNPTVILLYAAKATEMNNAAALKDYFEKKAREK</sequence>
<dbReference type="Pfam" id="PF22752">
    <property type="entry name" value="DUF488-N3i"/>
    <property type="match status" value="1"/>
</dbReference>
<dbReference type="AlphaFoldDB" id="A0A644TVS3"/>
<name>A0A644TVS3_9ZZZZ</name>
<dbReference type="PANTHER" id="PTHR36849:SF1">
    <property type="entry name" value="CYTOPLASMIC PROTEIN"/>
    <property type="match status" value="1"/>
</dbReference>
<protein>
    <submittedName>
        <fullName evidence="1">Uncharacterized protein</fullName>
    </submittedName>
</protein>
<accession>A0A644TVS3</accession>
<gene>
    <name evidence="1" type="ORF">SDC9_16776</name>
</gene>
<dbReference type="InterPro" id="IPR052552">
    <property type="entry name" value="YeaO-like"/>
</dbReference>